<keyword evidence="2" id="KW-1185">Reference proteome</keyword>
<gene>
    <name evidence="1" type="ORF">ACFP1C_01950</name>
</gene>
<comment type="caution">
    <text evidence="1">The sequence shown here is derived from an EMBL/GenBank/DDBJ whole genome shotgun (WGS) entry which is preliminary data.</text>
</comment>
<dbReference type="Proteomes" id="UP001596283">
    <property type="component" value="Unassembled WGS sequence"/>
</dbReference>
<accession>A0ABW1TER1</accession>
<reference evidence="2" key="1">
    <citation type="journal article" date="2019" name="Int. J. Syst. Evol. Microbiol.">
        <title>The Global Catalogue of Microorganisms (GCM) 10K type strain sequencing project: providing services to taxonomists for standard genome sequencing and annotation.</title>
        <authorList>
            <consortium name="The Broad Institute Genomics Platform"/>
            <consortium name="The Broad Institute Genome Sequencing Center for Infectious Disease"/>
            <person name="Wu L."/>
            <person name="Ma J."/>
        </authorList>
    </citation>
    <scope>NUCLEOTIDE SEQUENCE [LARGE SCALE GENOMIC DNA]</scope>
    <source>
        <strain evidence="2">CCM 8908</strain>
    </source>
</reference>
<evidence type="ECO:0000313" key="2">
    <source>
        <dbReference type="Proteomes" id="UP001596283"/>
    </source>
</evidence>
<evidence type="ECO:0000313" key="1">
    <source>
        <dbReference type="EMBL" id="MFC6259702.1"/>
    </source>
</evidence>
<name>A0ABW1TER1_9LACO</name>
<dbReference type="RefSeq" id="WP_125687552.1">
    <property type="nucleotide sequence ID" value="NZ_JBHSSI010000017.1"/>
</dbReference>
<organism evidence="1 2">
    <name type="scientific">Levilactobacillus fujinensis</name>
    <dbReference type="NCBI Taxonomy" id="2486024"/>
    <lineage>
        <taxon>Bacteria</taxon>
        <taxon>Bacillati</taxon>
        <taxon>Bacillota</taxon>
        <taxon>Bacilli</taxon>
        <taxon>Lactobacillales</taxon>
        <taxon>Lactobacillaceae</taxon>
        <taxon>Levilactobacillus</taxon>
    </lineage>
</organism>
<sequence length="144" mass="16740">MNEVLTVIREFDLFGGDSSQYGIETPKINAQFVGVEPAMVFDIHNQPKLARQTERQLRTIENEIRDQFHVEMVDMGGGDINQTFQIFQAMITIFKQRVEKELLIDNQLALESLTTSGEWLLYWHEDAPLVKAKRQQQENLPQDF</sequence>
<protein>
    <submittedName>
        <fullName evidence="1">Uncharacterized protein</fullName>
    </submittedName>
</protein>
<dbReference type="EMBL" id="JBHSSI010000017">
    <property type="protein sequence ID" value="MFC6259702.1"/>
    <property type="molecule type" value="Genomic_DNA"/>
</dbReference>
<proteinExistence type="predicted"/>